<sequence>MASSELPSDMAFEILTRTSLETLDTCKVVNKTWKNLTYKLGFMQVYCHRTNNILGYFVQSLENNKYVTEFVSMDDCIGKDPLNKPEYKIFNHYRNTKIEASSKQGVLCCVRRIKNRNHMYYICKPSTREWKVLPNPKTRYRTVKIALVVLKSSPLHFKIIRLSQDYSPPRRRRLGLGNYCCEIFDSETFAWRRTNIISLPYDVFFEPSCLPVNVSGLVYFLTDDDHVLVLNYNGKEARPRFSLPEPVTENKDYTDKKLVEYEGKLGFICLSRNEMLELWCIDNTRNHMWNKEKEVEIETVKREIKYPSPVDFYDSDIALMMGLDKLMFYNEQNSSFDVMARTCTPSSAGHGAGCGATQGGGQVGLHQTRRQTAPQPQVGNMGQTQAVMPDQVQKQRVQNAPPLVPTVVPTVALPADVVARLLNVLEALVPTQGGSLAQHATLQTQTPTDSAFRE</sequence>
<reference evidence="1" key="1">
    <citation type="journal article" date="2014" name="Nat. Commun.">
        <title>The tobacco genome sequence and its comparison with those of tomato and potato.</title>
        <authorList>
            <person name="Sierro N."/>
            <person name="Battey J.N."/>
            <person name="Ouadi S."/>
            <person name="Bakaher N."/>
            <person name="Bovet L."/>
            <person name="Willig A."/>
            <person name="Goepfert S."/>
            <person name="Peitsch M.C."/>
            <person name="Ivanov N.V."/>
        </authorList>
    </citation>
    <scope>NUCLEOTIDE SEQUENCE [LARGE SCALE GENOMIC DNA]</scope>
</reference>
<dbReference type="Pfam" id="PF08268">
    <property type="entry name" value="FBA_3"/>
    <property type="match status" value="1"/>
</dbReference>
<dbReference type="RefSeq" id="XP_016512563.2">
    <property type="nucleotide sequence ID" value="XM_016657077.2"/>
</dbReference>
<dbReference type="GeneID" id="107829626"/>
<dbReference type="PaxDb" id="4097-A0A1S4DGR7"/>
<dbReference type="PANTHER" id="PTHR35546:SF16">
    <property type="entry name" value="F-BOX ASSOCIATED UBIQUITINATION EFFECTOR FAMILY PROTEIN-RELATED"/>
    <property type="match status" value="1"/>
</dbReference>
<gene>
    <name evidence="2" type="primary">LOC107829626</name>
</gene>
<protein>
    <submittedName>
        <fullName evidence="2">F-box protein At5g49610-like</fullName>
    </submittedName>
</protein>
<proteinExistence type="predicted"/>
<evidence type="ECO:0000313" key="2">
    <source>
        <dbReference type="RefSeq" id="XP_016512563.2"/>
    </source>
</evidence>
<dbReference type="InterPro" id="IPR036047">
    <property type="entry name" value="F-box-like_dom_sf"/>
</dbReference>
<keyword evidence="1" id="KW-1185">Reference proteome</keyword>
<name>A0A1S4DGR7_TOBAC</name>
<dbReference type="NCBIfam" id="TIGR01640">
    <property type="entry name" value="F_box_assoc_1"/>
    <property type="match status" value="1"/>
</dbReference>
<dbReference type="OrthoDB" id="1845982at2759"/>
<dbReference type="STRING" id="4097.A0A1S4DGR7"/>
<dbReference type="OMA" id="HYRNTKI"/>
<accession>A0A1S4DGR7</accession>
<dbReference type="AlphaFoldDB" id="A0A1S4DGR7"/>
<evidence type="ECO:0000313" key="1">
    <source>
        <dbReference type="Proteomes" id="UP000790787"/>
    </source>
</evidence>
<dbReference type="KEGG" id="nta:107829626"/>
<dbReference type="InterPro" id="IPR055290">
    <property type="entry name" value="At3g26010-like"/>
</dbReference>
<dbReference type="InterPro" id="IPR017451">
    <property type="entry name" value="F-box-assoc_interact_dom"/>
</dbReference>
<dbReference type="Proteomes" id="UP000790787">
    <property type="component" value="Chromosome 8"/>
</dbReference>
<dbReference type="InterPro" id="IPR001810">
    <property type="entry name" value="F-box_dom"/>
</dbReference>
<reference evidence="2" key="2">
    <citation type="submission" date="2025-08" db="UniProtKB">
        <authorList>
            <consortium name="RefSeq"/>
        </authorList>
    </citation>
    <scope>IDENTIFICATION</scope>
    <source>
        <tissue evidence="2">Leaf</tissue>
    </source>
</reference>
<dbReference type="InterPro" id="IPR013187">
    <property type="entry name" value="F-box-assoc_dom_typ3"/>
</dbReference>
<dbReference type="SUPFAM" id="SSF81383">
    <property type="entry name" value="F-box domain"/>
    <property type="match status" value="1"/>
</dbReference>
<dbReference type="Pfam" id="PF00646">
    <property type="entry name" value="F-box"/>
    <property type="match status" value="1"/>
</dbReference>
<organism evidence="1 2">
    <name type="scientific">Nicotiana tabacum</name>
    <name type="common">Common tobacco</name>
    <dbReference type="NCBI Taxonomy" id="4097"/>
    <lineage>
        <taxon>Eukaryota</taxon>
        <taxon>Viridiplantae</taxon>
        <taxon>Streptophyta</taxon>
        <taxon>Embryophyta</taxon>
        <taxon>Tracheophyta</taxon>
        <taxon>Spermatophyta</taxon>
        <taxon>Magnoliopsida</taxon>
        <taxon>eudicotyledons</taxon>
        <taxon>Gunneridae</taxon>
        <taxon>Pentapetalae</taxon>
        <taxon>asterids</taxon>
        <taxon>lamiids</taxon>
        <taxon>Solanales</taxon>
        <taxon>Solanaceae</taxon>
        <taxon>Nicotianoideae</taxon>
        <taxon>Nicotianeae</taxon>
        <taxon>Nicotiana</taxon>
    </lineage>
</organism>
<dbReference type="RefSeq" id="XP_016512563.1">
    <property type="nucleotide sequence ID" value="XM_016657077.1"/>
</dbReference>
<dbReference type="PANTHER" id="PTHR35546">
    <property type="entry name" value="F-BOX PROTEIN INTERACTION DOMAIN PROTEIN-RELATED"/>
    <property type="match status" value="1"/>
</dbReference>